<evidence type="ECO:0000256" key="6">
    <source>
        <dbReference type="ARBA" id="ARBA00023136"/>
    </source>
</evidence>
<sequence length="440" mass="50395">MDFLSSSVDRYQRLLLSSTWPTNLGDMVALIVAVGIASAVLIKVFTSLWKGFSFTGTAPWRFLTMGYEIAEGNVAKLEMTRRLKRMRKVEEMLPPYPNGWFLLFQSDELKKGKSMDISVCGLNLAAWRGESGKVYVSDAYCPHLGAHLGVGGEVKKECIQCPFHGWQFDGADGNLSLIPYSKNEKVKAKVQMHHVVEQDGLVYFWFHAEGIAPEWYPRKQEVAQGKGWKLRGVVETYVNSHMQDIPENQADVMHFNYLHGPGYISGYEPHNNSFSFLEFVRFEYTGKWRPHEDPDKKHVAYTPDVAVDMYLFGKYKFRVVVMNVTQEGPGITCFHFAYPTLGKWASTSAWLMTTPVEPMVQKLFMPSYSGPWVPSFFVTMVFEYFVVSIARDAAVWNRKSQLKNPILVKEDAGIKIYRGWINQFYTENSPRPDYFTGLEY</sequence>
<evidence type="ECO:0000256" key="1">
    <source>
        <dbReference type="ARBA" id="ARBA00004370"/>
    </source>
</evidence>
<keyword evidence="5" id="KW-0560">Oxidoreductase</keyword>
<dbReference type="EMBL" id="CAJVCH010066134">
    <property type="protein sequence ID" value="CAG7719984.1"/>
    <property type="molecule type" value="Genomic_DNA"/>
</dbReference>
<evidence type="ECO:0000259" key="13">
    <source>
        <dbReference type="PROSITE" id="PS51296"/>
    </source>
</evidence>
<reference evidence="14" key="1">
    <citation type="submission" date="2021-06" db="EMBL/GenBank/DDBJ databases">
        <authorList>
            <person name="Hodson N. C."/>
            <person name="Mongue J. A."/>
            <person name="Jaron S. K."/>
        </authorList>
    </citation>
    <scope>NUCLEOTIDE SEQUENCE</scope>
</reference>
<dbReference type="PANTHER" id="PTHR21266">
    <property type="entry name" value="IRON-SULFUR DOMAIN CONTAINING PROTEIN"/>
    <property type="match status" value="1"/>
</dbReference>
<dbReference type="GO" id="GO:0016020">
    <property type="term" value="C:membrane"/>
    <property type="evidence" value="ECO:0007669"/>
    <property type="project" value="UniProtKB-SubCell"/>
</dbReference>
<evidence type="ECO:0000256" key="3">
    <source>
        <dbReference type="ARBA" id="ARBA00022692"/>
    </source>
</evidence>
<comment type="catalytic activity">
    <reaction evidence="10">
        <text>cholesterol + NADH + O2 + H(+) = 7-dehydrocholesterol + NAD(+) + 2 H2O</text>
        <dbReference type="Rhea" id="RHEA:51644"/>
        <dbReference type="ChEBI" id="CHEBI:15377"/>
        <dbReference type="ChEBI" id="CHEBI:15378"/>
        <dbReference type="ChEBI" id="CHEBI:15379"/>
        <dbReference type="ChEBI" id="CHEBI:16113"/>
        <dbReference type="ChEBI" id="CHEBI:17759"/>
        <dbReference type="ChEBI" id="CHEBI:57540"/>
        <dbReference type="ChEBI" id="CHEBI:57945"/>
        <dbReference type="EC" id="1.14.19.21"/>
    </reaction>
    <physiologicalReaction direction="left-to-right" evidence="10">
        <dbReference type="Rhea" id="RHEA:51645"/>
    </physiologicalReaction>
</comment>
<comment type="pathway">
    <text evidence="2">Hormone biosynthesis.</text>
</comment>
<evidence type="ECO:0000313" key="15">
    <source>
        <dbReference type="Proteomes" id="UP000708208"/>
    </source>
</evidence>
<evidence type="ECO:0000256" key="5">
    <source>
        <dbReference type="ARBA" id="ARBA00023002"/>
    </source>
</evidence>
<dbReference type="InterPro" id="IPR050584">
    <property type="entry name" value="Cholesterol_7-desaturase"/>
</dbReference>
<comment type="catalytic activity">
    <reaction evidence="11">
        <text>cholesterol + NADPH + O2 + H(+) = 7-dehydrocholesterol + NADP(+) + 2 H2O</text>
        <dbReference type="Rhea" id="RHEA:45024"/>
        <dbReference type="ChEBI" id="CHEBI:15377"/>
        <dbReference type="ChEBI" id="CHEBI:15378"/>
        <dbReference type="ChEBI" id="CHEBI:15379"/>
        <dbReference type="ChEBI" id="CHEBI:16113"/>
        <dbReference type="ChEBI" id="CHEBI:17759"/>
        <dbReference type="ChEBI" id="CHEBI:57783"/>
        <dbReference type="ChEBI" id="CHEBI:58349"/>
        <dbReference type="EC" id="1.14.19.21"/>
    </reaction>
    <physiologicalReaction direction="left-to-right" evidence="11">
        <dbReference type="Rhea" id="RHEA:45025"/>
    </physiologicalReaction>
</comment>
<dbReference type="Proteomes" id="UP000708208">
    <property type="component" value="Unassembled WGS sequence"/>
</dbReference>
<keyword evidence="4 12" id="KW-1133">Transmembrane helix</keyword>
<gene>
    <name evidence="14" type="ORF">AFUS01_LOCUS9278</name>
</gene>
<feature type="domain" description="Rieske" evidence="13">
    <location>
        <begin position="100"/>
        <end position="204"/>
    </location>
</feature>
<comment type="subcellular location">
    <subcellularLocation>
        <location evidence="1">Membrane</location>
    </subcellularLocation>
</comment>
<evidence type="ECO:0000256" key="4">
    <source>
        <dbReference type="ARBA" id="ARBA00022989"/>
    </source>
</evidence>
<evidence type="ECO:0000256" key="11">
    <source>
        <dbReference type="ARBA" id="ARBA00049548"/>
    </source>
</evidence>
<dbReference type="PANTHER" id="PTHR21266:SF32">
    <property type="entry name" value="CHOLESTEROL 7-DESATURASE NVD"/>
    <property type="match status" value="1"/>
</dbReference>
<dbReference type="InterPro" id="IPR017941">
    <property type="entry name" value="Rieske_2Fe-2S"/>
</dbReference>
<accession>A0A8J2JRC1</accession>
<proteinExistence type="inferred from homology"/>
<comment type="caution">
    <text evidence="14">The sequence shown here is derived from an EMBL/GenBank/DDBJ whole genome shotgun (WGS) entry which is preliminary data.</text>
</comment>
<dbReference type="AlphaFoldDB" id="A0A8J2JRC1"/>
<evidence type="ECO:0000256" key="2">
    <source>
        <dbReference type="ARBA" id="ARBA00004972"/>
    </source>
</evidence>
<dbReference type="EC" id="1.14.19.21" evidence="9"/>
<dbReference type="GO" id="GO:0008203">
    <property type="term" value="P:cholesterol metabolic process"/>
    <property type="evidence" value="ECO:0007669"/>
    <property type="project" value="InterPro"/>
</dbReference>
<dbReference type="InterPro" id="IPR045605">
    <property type="entry name" value="KshA-like_C"/>
</dbReference>
<keyword evidence="15" id="KW-1185">Reference proteome</keyword>
<dbReference type="UniPathway" id="UPA01020"/>
<dbReference type="GO" id="GO:0170056">
    <property type="term" value="F:cholesterol 7-desaturase [NAD(P)H] activity"/>
    <property type="evidence" value="ECO:0007669"/>
    <property type="project" value="UniProtKB-EC"/>
</dbReference>
<evidence type="ECO:0000313" key="14">
    <source>
        <dbReference type="EMBL" id="CAG7719984.1"/>
    </source>
</evidence>
<name>A0A8J2JRC1_9HEXA</name>
<dbReference type="Pfam" id="PF19298">
    <property type="entry name" value="KshA_C"/>
    <property type="match status" value="1"/>
</dbReference>
<keyword evidence="6 12" id="KW-0472">Membrane</keyword>
<comment type="pathway">
    <text evidence="7">Steroid hormone biosynthesis; dafachronic acid biosynthesis.</text>
</comment>
<protein>
    <recommendedName>
        <fullName evidence="9">cholesterol 7-desaturase</fullName>
        <ecNumber evidence="9">1.14.19.21</ecNumber>
    </recommendedName>
</protein>
<feature type="transmembrane region" description="Helical" evidence="12">
    <location>
        <begin position="27"/>
        <end position="45"/>
    </location>
</feature>
<dbReference type="PROSITE" id="PS51296">
    <property type="entry name" value="RIESKE"/>
    <property type="match status" value="1"/>
</dbReference>
<dbReference type="GO" id="GO:0051537">
    <property type="term" value="F:2 iron, 2 sulfur cluster binding"/>
    <property type="evidence" value="ECO:0007669"/>
    <property type="project" value="InterPro"/>
</dbReference>
<evidence type="ECO:0000256" key="9">
    <source>
        <dbReference type="ARBA" id="ARBA00026095"/>
    </source>
</evidence>
<evidence type="ECO:0000256" key="8">
    <source>
        <dbReference type="ARBA" id="ARBA00025729"/>
    </source>
</evidence>
<dbReference type="Pfam" id="PF00355">
    <property type="entry name" value="Rieske"/>
    <property type="match status" value="1"/>
</dbReference>
<keyword evidence="3 12" id="KW-0812">Transmembrane</keyword>
<dbReference type="OrthoDB" id="426882at2759"/>
<organism evidence="14 15">
    <name type="scientific">Allacma fusca</name>
    <dbReference type="NCBI Taxonomy" id="39272"/>
    <lineage>
        <taxon>Eukaryota</taxon>
        <taxon>Metazoa</taxon>
        <taxon>Ecdysozoa</taxon>
        <taxon>Arthropoda</taxon>
        <taxon>Hexapoda</taxon>
        <taxon>Collembola</taxon>
        <taxon>Symphypleona</taxon>
        <taxon>Sminthuridae</taxon>
        <taxon>Allacma</taxon>
    </lineage>
</organism>
<evidence type="ECO:0000256" key="7">
    <source>
        <dbReference type="ARBA" id="ARBA00025712"/>
    </source>
</evidence>
<evidence type="ECO:0000256" key="10">
    <source>
        <dbReference type="ARBA" id="ARBA00047853"/>
    </source>
</evidence>
<evidence type="ECO:0000256" key="12">
    <source>
        <dbReference type="SAM" id="Phobius"/>
    </source>
</evidence>
<dbReference type="GO" id="GO:0005737">
    <property type="term" value="C:cytoplasm"/>
    <property type="evidence" value="ECO:0007669"/>
    <property type="project" value="TreeGrafter"/>
</dbReference>
<comment type="similarity">
    <text evidence="8">Belongs to the cholesterol 7-desaturase family.</text>
</comment>